<dbReference type="PROSITE" id="PS00138">
    <property type="entry name" value="SUBTILASE_SER"/>
    <property type="match status" value="1"/>
</dbReference>
<dbReference type="InterPro" id="IPR022398">
    <property type="entry name" value="Peptidase_S8_His-AS"/>
</dbReference>
<feature type="domain" description="Peptidase S8/S53" evidence="12">
    <location>
        <begin position="147"/>
        <end position="559"/>
    </location>
</feature>
<dbReference type="Gene3D" id="3.40.50.200">
    <property type="entry name" value="Peptidase S8/S53 domain"/>
    <property type="match status" value="1"/>
</dbReference>
<feature type="chain" id="PRO_5040875046" evidence="11">
    <location>
        <begin position="23"/>
        <end position="898"/>
    </location>
</feature>
<evidence type="ECO:0000313" key="14">
    <source>
        <dbReference type="EMBL" id="KAJ2671117.1"/>
    </source>
</evidence>
<dbReference type="InterPro" id="IPR046450">
    <property type="entry name" value="PA_dom_sf"/>
</dbReference>
<evidence type="ECO:0000256" key="11">
    <source>
        <dbReference type="SAM" id="SignalP"/>
    </source>
</evidence>
<dbReference type="InterPro" id="IPR003137">
    <property type="entry name" value="PA_domain"/>
</dbReference>
<dbReference type="GO" id="GO:0005615">
    <property type="term" value="C:extracellular space"/>
    <property type="evidence" value="ECO:0007669"/>
    <property type="project" value="TreeGrafter"/>
</dbReference>
<keyword evidence="6 9" id="KW-0378">Hydrolase</keyword>
<dbReference type="SUPFAM" id="SSF52743">
    <property type="entry name" value="Subtilisin-like"/>
    <property type="match status" value="1"/>
</dbReference>
<dbReference type="InterPro" id="IPR050131">
    <property type="entry name" value="Peptidase_S8_subtilisin-like"/>
</dbReference>
<dbReference type="PROSITE" id="PS00136">
    <property type="entry name" value="SUBTILASE_ASP"/>
    <property type="match status" value="1"/>
</dbReference>
<dbReference type="InterPro" id="IPR023828">
    <property type="entry name" value="Peptidase_S8_Ser-AS"/>
</dbReference>
<proteinExistence type="inferred from homology"/>
<dbReference type="Pfam" id="PF02225">
    <property type="entry name" value="PA"/>
    <property type="match status" value="1"/>
</dbReference>
<dbReference type="InterPro" id="IPR023827">
    <property type="entry name" value="Peptidase_S8_Asp-AS"/>
</dbReference>
<dbReference type="PANTHER" id="PTHR43806:SF66">
    <property type="entry name" value="SERIN ENDOPEPTIDASE"/>
    <property type="match status" value="1"/>
</dbReference>
<dbReference type="PROSITE" id="PS51892">
    <property type="entry name" value="SUBTILASE"/>
    <property type="match status" value="1"/>
</dbReference>
<dbReference type="InterPro" id="IPR034187">
    <property type="entry name" value="Peptidases_S8_5"/>
</dbReference>
<evidence type="ECO:0000256" key="5">
    <source>
        <dbReference type="ARBA" id="ARBA00022729"/>
    </source>
</evidence>
<evidence type="ECO:0000256" key="3">
    <source>
        <dbReference type="ARBA" id="ARBA00022525"/>
    </source>
</evidence>
<keyword evidence="7 9" id="KW-0720">Serine protease</keyword>
<dbReference type="InterPro" id="IPR036852">
    <property type="entry name" value="Peptidase_S8/S53_dom_sf"/>
</dbReference>
<dbReference type="PROSITE" id="PS00137">
    <property type="entry name" value="SUBTILASE_HIS"/>
    <property type="match status" value="1"/>
</dbReference>
<dbReference type="Pfam" id="PF00082">
    <property type="entry name" value="Peptidase_S8"/>
    <property type="match status" value="1"/>
</dbReference>
<evidence type="ECO:0000313" key="15">
    <source>
        <dbReference type="Proteomes" id="UP001151518"/>
    </source>
</evidence>
<dbReference type="Proteomes" id="UP001151518">
    <property type="component" value="Unassembled WGS sequence"/>
</dbReference>
<evidence type="ECO:0000256" key="8">
    <source>
        <dbReference type="PIRSR" id="PIRSR615500-1"/>
    </source>
</evidence>
<name>A0A9W8KUI6_9FUNG</name>
<evidence type="ECO:0000256" key="4">
    <source>
        <dbReference type="ARBA" id="ARBA00022670"/>
    </source>
</evidence>
<dbReference type="OrthoDB" id="10256524at2759"/>
<evidence type="ECO:0000256" key="10">
    <source>
        <dbReference type="RuleBase" id="RU003355"/>
    </source>
</evidence>
<dbReference type="AlphaFoldDB" id="A0A9W8KUI6"/>
<organism evidence="14 15">
    <name type="scientific">Coemansia spiralis</name>
    <dbReference type="NCBI Taxonomy" id="417178"/>
    <lineage>
        <taxon>Eukaryota</taxon>
        <taxon>Fungi</taxon>
        <taxon>Fungi incertae sedis</taxon>
        <taxon>Zoopagomycota</taxon>
        <taxon>Kickxellomycotina</taxon>
        <taxon>Kickxellomycetes</taxon>
        <taxon>Kickxellales</taxon>
        <taxon>Kickxellaceae</taxon>
        <taxon>Coemansia</taxon>
    </lineage>
</organism>
<evidence type="ECO:0000259" key="13">
    <source>
        <dbReference type="Pfam" id="PF02225"/>
    </source>
</evidence>
<evidence type="ECO:0000256" key="9">
    <source>
        <dbReference type="PROSITE-ProRule" id="PRU01240"/>
    </source>
</evidence>
<feature type="active site" description="Charge relay system" evidence="8 9">
    <location>
        <position position="523"/>
    </location>
</feature>
<evidence type="ECO:0000256" key="2">
    <source>
        <dbReference type="ARBA" id="ARBA00022512"/>
    </source>
</evidence>
<evidence type="ECO:0000259" key="12">
    <source>
        <dbReference type="Pfam" id="PF00082"/>
    </source>
</evidence>
<dbReference type="CDD" id="cd07489">
    <property type="entry name" value="Peptidases_S8_5"/>
    <property type="match status" value="1"/>
</dbReference>
<accession>A0A9W8KUI6</accession>
<feature type="signal peptide" evidence="11">
    <location>
        <begin position="1"/>
        <end position="22"/>
    </location>
</feature>
<dbReference type="InterPro" id="IPR000209">
    <property type="entry name" value="Peptidase_S8/S53_dom"/>
</dbReference>
<dbReference type="EMBL" id="JANBTW010000109">
    <property type="protein sequence ID" value="KAJ2671117.1"/>
    <property type="molecule type" value="Genomic_DNA"/>
</dbReference>
<evidence type="ECO:0000256" key="7">
    <source>
        <dbReference type="ARBA" id="ARBA00022825"/>
    </source>
</evidence>
<keyword evidence="5 11" id="KW-0732">Signal</keyword>
<keyword evidence="3" id="KW-0964">Secreted</keyword>
<evidence type="ECO:0000256" key="6">
    <source>
        <dbReference type="ARBA" id="ARBA00022801"/>
    </source>
</evidence>
<evidence type="ECO:0000256" key="1">
    <source>
        <dbReference type="ARBA" id="ARBA00011073"/>
    </source>
</evidence>
<dbReference type="PRINTS" id="PR00723">
    <property type="entry name" value="SUBTILISIN"/>
</dbReference>
<dbReference type="Gene3D" id="3.50.30.30">
    <property type="match status" value="1"/>
</dbReference>
<comment type="similarity">
    <text evidence="1 9 10">Belongs to the peptidase S8 family.</text>
</comment>
<dbReference type="InterPro" id="IPR015500">
    <property type="entry name" value="Peptidase_S8_subtilisin-rel"/>
</dbReference>
<dbReference type="SUPFAM" id="SSF52025">
    <property type="entry name" value="PA domain"/>
    <property type="match status" value="1"/>
</dbReference>
<comment type="caution">
    <text evidence="14">The sequence shown here is derived from an EMBL/GenBank/DDBJ whole genome shotgun (WGS) entry which is preliminary data.</text>
</comment>
<dbReference type="GO" id="GO:0004252">
    <property type="term" value="F:serine-type endopeptidase activity"/>
    <property type="evidence" value="ECO:0007669"/>
    <property type="project" value="UniProtKB-UniRule"/>
</dbReference>
<feature type="active site" description="Charge relay system" evidence="8 9">
    <location>
        <position position="209"/>
    </location>
</feature>
<feature type="active site" description="Charge relay system" evidence="8 9">
    <location>
        <position position="156"/>
    </location>
</feature>
<dbReference type="GO" id="GO:0006508">
    <property type="term" value="P:proteolysis"/>
    <property type="evidence" value="ECO:0007669"/>
    <property type="project" value="UniProtKB-KW"/>
</dbReference>
<keyword evidence="2" id="KW-0134">Cell wall</keyword>
<reference evidence="14" key="1">
    <citation type="submission" date="2022-07" db="EMBL/GenBank/DDBJ databases">
        <title>Phylogenomic reconstructions and comparative analyses of Kickxellomycotina fungi.</title>
        <authorList>
            <person name="Reynolds N.K."/>
            <person name="Stajich J.E."/>
            <person name="Barry K."/>
            <person name="Grigoriev I.V."/>
            <person name="Crous P."/>
            <person name="Smith M.E."/>
        </authorList>
    </citation>
    <scope>NUCLEOTIDE SEQUENCE</scope>
    <source>
        <strain evidence="14">NRRL 3115</strain>
    </source>
</reference>
<sequence>MLGITIKSIAAIFIVTLGLGSAQDNATSGSGYVVAYPPGTHIKPGAYIVELDDITPGEHLGAVSSAFFKFPGVDVGSRYSSVFNGMAVTTKNKVNAAELARINGVKRVWPVRYHKLQYSKSAVNGSYPTLLQQTGVAQTMQELGFNGTGVKIGIVDSGVDYNHPELGSCWKTSGCPWQFGKDFIGDKYDASSPAPILDPNPTPMDCDGHGTHVSGIIAARGPLVHGVAVGATLGMYRVFSCPVDGNVYSSDDIILQGIEAAYQDGHNIISLSLGGGTWPEDPLSVACARVVEKGIVVVAAIGNDGDNGLYTAGSPAVGEGVIGVGSVDNWNITGSIATISMPYRTLSVLLSMAGSEAHPFVFETPMPIAASVDENGNDEGCNKPVTELSGKVALVRRGTCTFTQKALIAQAAGAIGVLVYNNAAGMLSPGINNTVSIPVVLISENDGLRIANGISQGKEATITAHKSAYGTFPADTGGMMSSFSSYGPTAELGVAPLVSAPGGNIWSTYPIKLGSYTTLSGTSMATPFVSGVAALLKQAHPNLRAGDIRNVLVATAQPLLDSDTGRMVHPYHSGAGLINAYNAIRSHVIFNPSVVAINGSNWNVLSNINDPHSGSAVQWIVREVKVTNTDSHRGMHVWLENSIANSLTMYMPNGSLALTPQTWPPSLHDADKLNSINSSEREEGQQNSHPQVLTPNIAEYVVAGKTSHITIYIAAPSGLRQDEHWYYGGFLNFTVTWDNDEDKGSFYIPYAGFNGNYRQIDVLAPASTGLPVIADSQMNPIDNLQMYTVTANNSALIVYSLAVPSRIVAAMLIDQNSTPLGYLPYGYIEYATRNLPSSTTPFSAAVINGTVYVDKGATQLVSIPAGKYRVQLSALRPFGNEMSSADFQTWYSPLFNIG</sequence>
<keyword evidence="4 9" id="KW-0645">Protease</keyword>
<feature type="domain" description="PA" evidence="13">
    <location>
        <begin position="377"/>
        <end position="450"/>
    </location>
</feature>
<gene>
    <name evidence="14" type="ORF">GGI25_005603</name>
</gene>
<protein>
    <submittedName>
        <fullName evidence="14">Uncharacterized protein</fullName>
    </submittedName>
</protein>
<dbReference type="PANTHER" id="PTHR43806">
    <property type="entry name" value="PEPTIDASE S8"/>
    <property type="match status" value="1"/>
</dbReference>